<sequence length="179" mass="20351">MSKSYDMYGLSVNEHGNCKTTPAHALSFDDTTRIKKFIEEYANKNALPLPGRLPNCPKQTVLLLPCDKNVTDIYDLYMKSPKEANYRVVSLKTFRNKWNSFCPHIAVATPATDLCVKCQKFMGKLKTNAHLSDEERHNVLSDYTCHVQKANRQRQLFKDQVLCSKAVCSTTDVTEGLEK</sequence>
<dbReference type="EMBL" id="JAIWYP010000003">
    <property type="protein sequence ID" value="KAH3859914.1"/>
    <property type="molecule type" value="Genomic_DNA"/>
</dbReference>
<comment type="caution">
    <text evidence="1">The sequence shown here is derived from an EMBL/GenBank/DDBJ whole genome shotgun (WGS) entry which is preliminary data.</text>
</comment>
<reference evidence="1" key="1">
    <citation type="journal article" date="2019" name="bioRxiv">
        <title>The Genome of the Zebra Mussel, Dreissena polymorpha: A Resource for Invasive Species Research.</title>
        <authorList>
            <person name="McCartney M.A."/>
            <person name="Auch B."/>
            <person name="Kono T."/>
            <person name="Mallez S."/>
            <person name="Zhang Y."/>
            <person name="Obille A."/>
            <person name="Becker A."/>
            <person name="Abrahante J.E."/>
            <person name="Garbe J."/>
            <person name="Badalamenti J.P."/>
            <person name="Herman A."/>
            <person name="Mangelson H."/>
            <person name="Liachko I."/>
            <person name="Sullivan S."/>
            <person name="Sone E.D."/>
            <person name="Koren S."/>
            <person name="Silverstein K.A.T."/>
            <person name="Beckman K.B."/>
            <person name="Gohl D.M."/>
        </authorList>
    </citation>
    <scope>NUCLEOTIDE SEQUENCE</scope>
    <source>
        <strain evidence="1">Duluth1</strain>
        <tissue evidence="1">Whole animal</tissue>
    </source>
</reference>
<dbReference type="AlphaFoldDB" id="A0A9D4LLH5"/>
<evidence type="ECO:0000313" key="2">
    <source>
        <dbReference type="Proteomes" id="UP000828390"/>
    </source>
</evidence>
<organism evidence="1 2">
    <name type="scientific">Dreissena polymorpha</name>
    <name type="common">Zebra mussel</name>
    <name type="synonym">Mytilus polymorpha</name>
    <dbReference type="NCBI Taxonomy" id="45954"/>
    <lineage>
        <taxon>Eukaryota</taxon>
        <taxon>Metazoa</taxon>
        <taxon>Spiralia</taxon>
        <taxon>Lophotrochozoa</taxon>
        <taxon>Mollusca</taxon>
        <taxon>Bivalvia</taxon>
        <taxon>Autobranchia</taxon>
        <taxon>Heteroconchia</taxon>
        <taxon>Euheterodonta</taxon>
        <taxon>Imparidentia</taxon>
        <taxon>Neoheterodontei</taxon>
        <taxon>Myida</taxon>
        <taxon>Dreissenoidea</taxon>
        <taxon>Dreissenidae</taxon>
        <taxon>Dreissena</taxon>
    </lineage>
</organism>
<evidence type="ECO:0000313" key="1">
    <source>
        <dbReference type="EMBL" id="KAH3859914.1"/>
    </source>
</evidence>
<reference evidence="1" key="2">
    <citation type="submission" date="2020-11" db="EMBL/GenBank/DDBJ databases">
        <authorList>
            <person name="McCartney M.A."/>
            <person name="Auch B."/>
            <person name="Kono T."/>
            <person name="Mallez S."/>
            <person name="Becker A."/>
            <person name="Gohl D.M."/>
            <person name="Silverstein K.A.T."/>
            <person name="Koren S."/>
            <person name="Bechman K.B."/>
            <person name="Herman A."/>
            <person name="Abrahante J.E."/>
            <person name="Garbe J."/>
        </authorList>
    </citation>
    <scope>NUCLEOTIDE SEQUENCE</scope>
    <source>
        <strain evidence="1">Duluth1</strain>
        <tissue evidence="1">Whole animal</tissue>
    </source>
</reference>
<gene>
    <name evidence="1" type="ORF">DPMN_102735</name>
</gene>
<protein>
    <submittedName>
        <fullName evidence="1">Uncharacterized protein</fullName>
    </submittedName>
</protein>
<dbReference type="Proteomes" id="UP000828390">
    <property type="component" value="Unassembled WGS sequence"/>
</dbReference>
<name>A0A9D4LLH5_DREPO</name>
<accession>A0A9D4LLH5</accession>
<dbReference type="PANTHER" id="PTHR34415">
    <property type="entry name" value="INTEGRASE CATALYTIC DOMAIN-CONTAINING PROTEIN"/>
    <property type="match status" value="1"/>
</dbReference>
<keyword evidence="2" id="KW-1185">Reference proteome</keyword>
<proteinExistence type="predicted"/>
<dbReference type="PANTHER" id="PTHR34415:SF1">
    <property type="entry name" value="INTEGRASE CATALYTIC DOMAIN-CONTAINING PROTEIN"/>
    <property type="match status" value="1"/>
</dbReference>